<name>A0A8H3HW10_9AGAM</name>
<feature type="region of interest" description="Disordered" evidence="1">
    <location>
        <begin position="159"/>
        <end position="182"/>
    </location>
</feature>
<accession>A0A8H3HW10</accession>
<dbReference type="AlphaFoldDB" id="A0A8H3HW10"/>
<sequence>MPTVPCRSLSTTLHNHPARPSLEGLSGCIYVASSCSLCTCAKLLSRELVPNRQNLRRPARLFIRVHPYGQLDTSHRAHNRVPSSRVWFSRQIEVQTALPGGRACSWRGIRKEGCVGEAKRWANHRVGKPSTKANPGRLFAQPEFSLAGLVSALGARASRTSHKYADPRRNRNPRSVGRLYRPDPSMTLDDWTQLLDPDSSTLARLLRQLEEAENTAECGSRTQWLYERHNGPR</sequence>
<protein>
    <submittedName>
        <fullName evidence="2">Uncharacterized protein</fullName>
    </submittedName>
</protein>
<dbReference type="PROSITE" id="PS51257">
    <property type="entry name" value="PROKAR_LIPOPROTEIN"/>
    <property type="match status" value="1"/>
</dbReference>
<organism evidence="2 3">
    <name type="scientific">Rhizoctonia solani</name>
    <dbReference type="NCBI Taxonomy" id="456999"/>
    <lineage>
        <taxon>Eukaryota</taxon>
        <taxon>Fungi</taxon>
        <taxon>Dikarya</taxon>
        <taxon>Basidiomycota</taxon>
        <taxon>Agaricomycotina</taxon>
        <taxon>Agaricomycetes</taxon>
        <taxon>Cantharellales</taxon>
        <taxon>Ceratobasidiaceae</taxon>
        <taxon>Rhizoctonia</taxon>
    </lineage>
</organism>
<proteinExistence type="predicted"/>
<evidence type="ECO:0000313" key="2">
    <source>
        <dbReference type="EMBL" id="CAE7157248.1"/>
    </source>
</evidence>
<evidence type="ECO:0000256" key="1">
    <source>
        <dbReference type="SAM" id="MobiDB-lite"/>
    </source>
</evidence>
<comment type="caution">
    <text evidence="2">The sequence shown here is derived from an EMBL/GenBank/DDBJ whole genome shotgun (WGS) entry which is preliminary data.</text>
</comment>
<dbReference type="EMBL" id="CAJNJQ010001986">
    <property type="protein sequence ID" value="CAE7157248.1"/>
    <property type="molecule type" value="Genomic_DNA"/>
</dbReference>
<dbReference type="Proteomes" id="UP000663827">
    <property type="component" value="Unassembled WGS sequence"/>
</dbReference>
<gene>
    <name evidence="2" type="ORF">RDB_LOCUS95180</name>
</gene>
<evidence type="ECO:0000313" key="3">
    <source>
        <dbReference type="Proteomes" id="UP000663827"/>
    </source>
</evidence>
<reference evidence="2" key="1">
    <citation type="submission" date="2021-01" db="EMBL/GenBank/DDBJ databases">
        <authorList>
            <person name="Kaushik A."/>
        </authorList>
    </citation>
    <scope>NUCLEOTIDE SEQUENCE</scope>
    <source>
        <strain evidence="2">AG5</strain>
    </source>
</reference>